<reference evidence="3" key="1">
    <citation type="submission" date="2014-04" db="EMBL/GenBank/DDBJ databases">
        <title>Evolutionary Origins and Diversification of the Mycorrhizal Mutualists.</title>
        <authorList>
            <consortium name="DOE Joint Genome Institute"/>
            <consortium name="Mycorrhizal Genomics Consortium"/>
            <person name="Kohler A."/>
            <person name="Kuo A."/>
            <person name="Nagy L.G."/>
            <person name="Floudas D."/>
            <person name="Copeland A."/>
            <person name="Barry K.W."/>
            <person name="Cichocki N."/>
            <person name="Veneault-Fourrey C."/>
            <person name="LaButti K."/>
            <person name="Lindquist E.A."/>
            <person name="Lipzen A."/>
            <person name="Lundell T."/>
            <person name="Morin E."/>
            <person name="Murat C."/>
            <person name="Riley R."/>
            <person name="Ohm R."/>
            <person name="Sun H."/>
            <person name="Tunlid A."/>
            <person name="Henrissat B."/>
            <person name="Grigoriev I.V."/>
            <person name="Hibbett D.S."/>
            <person name="Martin F."/>
        </authorList>
    </citation>
    <scope>NUCLEOTIDE SEQUENCE [LARGE SCALE GENOMIC DNA]</scope>
    <source>
        <strain evidence="3">FD-334 SS-4</strain>
    </source>
</reference>
<feature type="region of interest" description="Disordered" evidence="1">
    <location>
        <begin position="130"/>
        <end position="170"/>
    </location>
</feature>
<feature type="compositionally biased region" description="Basic and acidic residues" evidence="1">
    <location>
        <begin position="130"/>
        <end position="140"/>
    </location>
</feature>
<dbReference type="EMBL" id="KN817541">
    <property type="protein sequence ID" value="KJA23734.1"/>
    <property type="molecule type" value="Genomic_DNA"/>
</dbReference>
<evidence type="ECO:0000313" key="3">
    <source>
        <dbReference type="Proteomes" id="UP000054270"/>
    </source>
</evidence>
<evidence type="ECO:0000256" key="1">
    <source>
        <dbReference type="SAM" id="MobiDB-lite"/>
    </source>
</evidence>
<proteinExistence type="predicted"/>
<name>A0A0D2NYF1_HYPSF</name>
<sequence length="422" mass="47490">MEITFTPLETLGLLAFLRGHASILPNCLADLPSKLATSLEANAEMLSLADFGLLSPINNSPVTALNHDESLRSPEETLIEKLVPHQSNFEMTAPDHSRQSSPRLNTFVGGSLDEDHPVELGMEDQGHYKENQQDVDREPPDCDQNSSLILGPQRGLQGNGRCRRKGKDKIPEKKFKKRGDVSVKPTKQTLALRLLRKQRHIAVQEQRQESYGHFLKACTMLLLAVLAISKIKTGFHIRETMEDVLIKINHTLRCPEPGDIQQSDTFFDSLLFDEQFSFIVKPRCKTTWSSCYYPFPQSVEPIQYHVMNHMALSLAAIPTTIGSIPLDDLPPMSPLTDLDDESDDMDIMEGLGLDPPPTIYVIETKYNPKSNINVVSKCPRTANSQDIYFDTQKERYLAEKSQVATSLEDLKKKFDYYLGSSI</sequence>
<organism evidence="2 3">
    <name type="scientific">Hypholoma sublateritium (strain FD-334 SS-4)</name>
    <dbReference type="NCBI Taxonomy" id="945553"/>
    <lineage>
        <taxon>Eukaryota</taxon>
        <taxon>Fungi</taxon>
        <taxon>Dikarya</taxon>
        <taxon>Basidiomycota</taxon>
        <taxon>Agaricomycotina</taxon>
        <taxon>Agaricomycetes</taxon>
        <taxon>Agaricomycetidae</taxon>
        <taxon>Agaricales</taxon>
        <taxon>Agaricineae</taxon>
        <taxon>Strophariaceae</taxon>
        <taxon>Hypholoma</taxon>
    </lineage>
</organism>
<gene>
    <name evidence="2" type="ORF">HYPSUDRAFT_54178</name>
</gene>
<dbReference type="AlphaFoldDB" id="A0A0D2NYF1"/>
<keyword evidence="3" id="KW-1185">Reference proteome</keyword>
<evidence type="ECO:0000313" key="2">
    <source>
        <dbReference type="EMBL" id="KJA23734.1"/>
    </source>
</evidence>
<accession>A0A0D2NYF1</accession>
<dbReference type="Proteomes" id="UP000054270">
    <property type="component" value="Unassembled WGS sequence"/>
</dbReference>
<protein>
    <submittedName>
        <fullName evidence="2">Uncharacterized protein</fullName>
    </submittedName>
</protein>